<comment type="similarity">
    <text evidence="2">Belongs to the eukaryotic RPC9 RNA polymerase subunit family.</text>
</comment>
<feature type="domain" description="RNA polymerase Rpb4/RPC9 core" evidence="8">
    <location>
        <begin position="307"/>
        <end position="435"/>
    </location>
</feature>
<evidence type="ECO:0000256" key="4">
    <source>
        <dbReference type="ARBA" id="ARBA00022478"/>
    </source>
</evidence>
<dbReference type="PANTHER" id="PTHR15561">
    <property type="entry name" value="CALCITONIN GENE-RELATED PEPTIDE-RECEPTOR COMPONENT PROTEIN"/>
    <property type="match status" value="1"/>
</dbReference>
<dbReference type="GO" id="GO:0006384">
    <property type="term" value="P:transcription initiation at RNA polymerase III promoter"/>
    <property type="evidence" value="ECO:0007669"/>
    <property type="project" value="InterPro"/>
</dbReference>
<comment type="caution">
    <text evidence="9">The sequence shown here is derived from an EMBL/GenBank/DDBJ whole genome shotgun (WGS) entry which is preliminary data.</text>
</comment>
<proteinExistence type="inferred from homology"/>
<dbReference type="AlphaFoldDB" id="A0A2P4XMW4"/>
<gene>
    <name evidence="9" type="ORF">PHPALM_17161</name>
</gene>
<dbReference type="InterPro" id="IPR010997">
    <property type="entry name" value="HRDC-like_sf"/>
</dbReference>
<reference evidence="9 10" key="1">
    <citation type="journal article" date="2017" name="Genome Biol. Evol.">
        <title>Phytophthora megakarya and P. palmivora, closely related causal agents of cacao black pod rot, underwent increases in genome sizes and gene numbers by different mechanisms.</title>
        <authorList>
            <person name="Ali S.S."/>
            <person name="Shao J."/>
            <person name="Lary D.J."/>
            <person name="Kronmiller B."/>
            <person name="Shen D."/>
            <person name="Strem M.D."/>
            <person name="Amoako-Attah I."/>
            <person name="Akrofi A.Y."/>
            <person name="Begoude B.A."/>
            <person name="Ten Hoopen G.M."/>
            <person name="Coulibaly K."/>
            <person name="Kebe B.I."/>
            <person name="Melnick R.L."/>
            <person name="Guiltinan M.J."/>
            <person name="Tyler B.M."/>
            <person name="Meinhardt L.W."/>
            <person name="Bailey B.A."/>
        </authorList>
    </citation>
    <scope>NUCLEOTIDE SEQUENCE [LARGE SCALE GENOMIC DNA]</scope>
    <source>
        <strain evidence="10">sbr112.9</strain>
    </source>
</reference>
<dbReference type="GO" id="GO:0005666">
    <property type="term" value="C:RNA polymerase III complex"/>
    <property type="evidence" value="ECO:0007669"/>
    <property type="project" value="InterPro"/>
</dbReference>
<dbReference type="SMART" id="SM00657">
    <property type="entry name" value="RPOL4c"/>
    <property type="match status" value="1"/>
</dbReference>
<dbReference type="InterPro" id="IPR005574">
    <property type="entry name" value="Rpb4/RPC9"/>
</dbReference>
<dbReference type="OrthoDB" id="1746530at2759"/>
<feature type="compositionally biased region" description="Basic and acidic residues" evidence="7">
    <location>
        <begin position="35"/>
        <end position="61"/>
    </location>
</feature>
<feature type="compositionally biased region" description="Basic and acidic residues" evidence="7">
    <location>
        <begin position="144"/>
        <end position="153"/>
    </location>
</feature>
<dbReference type="Gene3D" id="1.20.1250.40">
    <property type="match status" value="1"/>
</dbReference>
<dbReference type="PANTHER" id="PTHR15561:SF0">
    <property type="entry name" value="DNA-DIRECTED RNA POLYMERASE III SUBUNIT RPC9"/>
    <property type="match status" value="1"/>
</dbReference>
<dbReference type="SUPFAM" id="SSF47819">
    <property type="entry name" value="HRDC-like"/>
    <property type="match status" value="1"/>
</dbReference>
<sequence>MEPVTSKRRRPASVSPPPCQPTHDETSISWKKRRLEPSSEEKQATEEKRPELRSPEPEEKKLKGKRRRSVTSEEKETQDETSNSSSNDEKHETKRRRVEDSGTSPPPVLPASPVANLSERYAQTEQKRTEEKARFPPSPIIIPSREEDNSKENRENVATFTNLEEFIVSSQGSDADLVAACANLDDSVNCSQDSQNSEVERVRQRTSLRTVQVTPPPSARMLDRKNPPPPPKRPKRRRNYGGIVYARTYPRLALTPLVDDSPPSSPRVFRSLENEFAFAMQDTPEIRPRQFGQRSANQQFTFRRKTMKVLLINEGTLSDFEVLSLMQERKEQRLHKSAMVEYAERNWMDHKVLKFLTQSHSHCSTLSASCIQDFLKELAQAELPTLTSAEKLQFINHIPTELVDIHLIIEDCAGRFSETQVDELIRIVERTLGAELLEQRRNAETAQAETAVDGAEE</sequence>
<keyword evidence="5" id="KW-0804">Transcription</keyword>
<feature type="compositionally biased region" description="Polar residues" evidence="7">
    <location>
        <begin position="188"/>
        <end position="197"/>
    </location>
</feature>
<dbReference type="InterPro" id="IPR038846">
    <property type="entry name" value="RPC9"/>
</dbReference>
<feature type="compositionally biased region" description="Basic residues" evidence="7">
    <location>
        <begin position="1"/>
        <end position="11"/>
    </location>
</feature>
<dbReference type="EMBL" id="NCKW01009507">
    <property type="protein sequence ID" value="POM66900.1"/>
    <property type="molecule type" value="Genomic_DNA"/>
</dbReference>
<evidence type="ECO:0000256" key="2">
    <source>
        <dbReference type="ARBA" id="ARBA00006898"/>
    </source>
</evidence>
<feature type="region of interest" description="Disordered" evidence="7">
    <location>
        <begin position="1"/>
        <end position="153"/>
    </location>
</feature>
<evidence type="ECO:0000256" key="1">
    <source>
        <dbReference type="ARBA" id="ARBA00004123"/>
    </source>
</evidence>
<dbReference type="GO" id="GO:0000166">
    <property type="term" value="F:nucleotide binding"/>
    <property type="evidence" value="ECO:0007669"/>
    <property type="project" value="InterPro"/>
</dbReference>
<feature type="compositionally biased region" description="Basic and acidic residues" evidence="7">
    <location>
        <begin position="87"/>
        <end position="100"/>
    </location>
</feature>
<dbReference type="Pfam" id="PF03874">
    <property type="entry name" value="RNA_pol_Rpb4"/>
    <property type="match status" value="1"/>
</dbReference>
<name>A0A2P4XMW4_9STRA</name>
<evidence type="ECO:0000256" key="7">
    <source>
        <dbReference type="SAM" id="MobiDB-lite"/>
    </source>
</evidence>
<evidence type="ECO:0000256" key="3">
    <source>
        <dbReference type="ARBA" id="ARBA00016672"/>
    </source>
</evidence>
<evidence type="ECO:0000256" key="5">
    <source>
        <dbReference type="ARBA" id="ARBA00023163"/>
    </source>
</evidence>
<organism evidence="9 10">
    <name type="scientific">Phytophthora palmivora</name>
    <dbReference type="NCBI Taxonomy" id="4796"/>
    <lineage>
        <taxon>Eukaryota</taxon>
        <taxon>Sar</taxon>
        <taxon>Stramenopiles</taxon>
        <taxon>Oomycota</taxon>
        <taxon>Peronosporomycetes</taxon>
        <taxon>Peronosporales</taxon>
        <taxon>Peronosporaceae</taxon>
        <taxon>Phytophthora</taxon>
    </lineage>
</organism>
<evidence type="ECO:0000259" key="8">
    <source>
        <dbReference type="SMART" id="SM00657"/>
    </source>
</evidence>
<dbReference type="InterPro" id="IPR038324">
    <property type="entry name" value="Rpb4/RPC9_sf"/>
</dbReference>
<protein>
    <recommendedName>
        <fullName evidence="3">DNA-directed RNA polymerase III subunit RPC9</fullName>
    </recommendedName>
</protein>
<evidence type="ECO:0000313" key="9">
    <source>
        <dbReference type="EMBL" id="POM66900.1"/>
    </source>
</evidence>
<comment type="subcellular location">
    <subcellularLocation>
        <location evidence="1">Nucleus</location>
    </subcellularLocation>
</comment>
<keyword evidence="10" id="KW-1185">Reference proteome</keyword>
<feature type="compositionally biased region" description="Basic and acidic residues" evidence="7">
    <location>
        <begin position="125"/>
        <end position="134"/>
    </location>
</feature>
<dbReference type="Proteomes" id="UP000237271">
    <property type="component" value="Unassembled WGS sequence"/>
</dbReference>
<dbReference type="InterPro" id="IPR006590">
    <property type="entry name" value="RNA_pol_Rpb4/RPC9_core"/>
</dbReference>
<keyword evidence="4" id="KW-0240">DNA-directed RNA polymerase</keyword>
<feature type="region of interest" description="Disordered" evidence="7">
    <location>
        <begin position="188"/>
        <end position="239"/>
    </location>
</feature>
<evidence type="ECO:0000313" key="10">
    <source>
        <dbReference type="Proteomes" id="UP000237271"/>
    </source>
</evidence>
<keyword evidence="6" id="KW-0539">Nucleus</keyword>
<accession>A0A2P4XMW4</accession>
<evidence type="ECO:0000256" key="6">
    <source>
        <dbReference type="ARBA" id="ARBA00023242"/>
    </source>
</evidence>